<keyword evidence="7" id="KW-0472">Membrane</keyword>
<keyword evidence="2" id="KW-0433">Leucine-rich repeat</keyword>
<evidence type="ECO:0000256" key="1">
    <source>
        <dbReference type="ARBA" id="ARBA00004479"/>
    </source>
</evidence>
<accession>A0A8T0KI17</accession>
<dbReference type="PANTHER" id="PTHR27000:SF642">
    <property type="entry name" value="INACTIVE LEUCINE-RICH REPEAT RECEPTOR KINASE XIAO-RELATED"/>
    <property type="match status" value="1"/>
</dbReference>
<evidence type="ECO:0000256" key="3">
    <source>
        <dbReference type="ARBA" id="ARBA00022692"/>
    </source>
</evidence>
<keyword evidence="4" id="KW-0732">Signal</keyword>
<dbReference type="InterPro" id="IPR001611">
    <property type="entry name" value="Leu-rich_rpt"/>
</dbReference>
<evidence type="ECO:0000256" key="6">
    <source>
        <dbReference type="ARBA" id="ARBA00022989"/>
    </source>
</evidence>
<keyword evidence="10" id="KW-0946">Virion</keyword>
<dbReference type="Pfam" id="PF00560">
    <property type="entry name" value="LRR_1"/>
    <property type="match status" value="2"/>
</dbReference>
<dbReference type="Gene3D" id="3.80.10.10">
    <property type="entry name" value="Ribonuclease Inhibitor"/>
    <property type="match status" value="1"/>
</dbReference>
<evidence type="ECO:0000256" key="9">
    <source>
        <dbReference type="ARBA" id="ARBA00023180"/>
    </source>
</evidence>
<sequence length="223" mass="24223">MNWALAMVKLDSLDALRKDPEAVRSFQNLIQNTNSATLASLNVGQFKDVSPDMIKTTSDVISKMSPDELQKMVDMASSFEVDNQFLRGGPPDSFNPRSMPPNVTPDIFKVASDMIKHERRQIPSKPGGHSHLVVLDLSYNHLSGELPSFVGDNSGKNSNGAAIQELDLSSNFFNGTLPNSLLKNLAAAAAGGSLVSLNVSNNSFIERKEDYDEVVAVDVNDEL</sequence>
<keyword evidence="10" id="KW-0261">Viral envelope protein</keyword>
<evidence type="ECO:0000256" key="7">
    <source>
        <dbReference type="ARBA" id="ARBA00023136"/>
    </source>
</evidence>
<evidence type="ECO:0000313" key="10">
    <source>
        <dbReference type="EMBL" id="KAG2398779.1"/>
    </source>
</evidence>
<dbReference type="AlphaFoldDB" id="A0A8T0KI17"/>
<evidence type="ECO:0000256" key="5">
    <source>
        <dbReference type="ARBA" id="ARBA00022737"/>
    </source>
</evidence>
<keyword evidence="5" id="KW-0677">Repeat</keyword>
<dbReference type="GO" id="GO:0016020">
    <property type="term" value="C:membrane"/>
    <property type="evidence" value="ECO:0007669"/>
    <property type="project" value="UniProtKB-SubCell"/>
</dbReference>
<dbReference type="InterPro" id="IPR032675">
    <property type="entry name" value="LRR_dom_sf"/>
</dbReference>
<keyword evidence="8" id="KW-0675">Receptor</keyword>
<keyword evidence="6" id="KW-1133">Transmembrane helix</keyword>
<dbReference type="EMBL" id="JABFOF010000004">
    <property type="protein sequence ID" value="KAG2398779.1"/>
    <property type="molecule type" value="Genomic_DNA"/>
</dbReference>
<evidence type="ECO:0000313" key="11">
    <source>
        <dbReference type="Proteomes" id="UP000743370"/>
    </source>
</evidence>
<keyword evidence="3" id="KW-0812">Transmembrane</keyword>
<evidence type="ECO:0000256" key="4">
    <source>
        <dbReference type="ARBA" id="ARBA00022729"/>
    </source>
</evidence>
<evidence type="ECO:0000256" key="8">
    <source>
        <dbReference type="ARBA" id="ARBA00023170"/>
    </source>
</evidence>
<comment type="caution">
    <text evidence="10">The sequence shown here is derived from an EMBL/GenBank/DDBJ whole genome shotgun (WGS) entry which is preliminary data.</text>
</comment>
<dbReference type="SUPFAM" id="SSF52058">
    <property type="entry name" value="L domain-like"/>
    <property type="match status" value="1"/>
</dbReference>
<keyword evidence="9" id="KW-0325">Glycoprotein</keyword>
<comment type="subcellular location">
    <subcellularLocation>
        <location evidence="1">Membrane</location>
        <topology evidence="1">Single-pass type I membrane protein</topology>
    </subcellularLocation>
</comment>
<protein>
    <submittedName>
        <fullName evidence="10">Outer envelope protein</fullName>
    </submittedName>
</protein>
<name>A0A8T0KI17_PHAAN</name>
<dbReference type="Proteomes" id="UP000743370">
    <property type="component" value="Unassembled WGS sequence"/>
</dbReference>
<reference evidence="10 11" key="1">
    <citation type="submission" date="2020-05" db="EMBL/GenBank/DDBJ databases">
        <title>Vigna angularis (adzuki bean) Var. LongXiaoDou No. 4 denovo assembly.</title>
        <authorList>
            <person name="Xiang H."/>
        </authorList>
    </citation>
    <scope>NUCLEOTIDE SEQUENCE [LARGE SCALE GENOMIC DNA]</scope>
    <source>
        <tissue evidence="10">Leaf</tissue>
    </source>
</reference>
<evidence type="ECO:0000256" key="2">
    <source>
        <dbReference type="ARBA" id="ARBA00022614"/>
    </source>
</evidence>
<organism evidence="10 11">
    <name type="scientific">Phaseolus angularis</name>
    <name type="common">Azuki bean</name>
    <name type="synonym">Vigna angularis</name>
    <dbReference type="NCBI Taxonomy" id="3914"/>
    <lineage>
        <taxon>Eukaryota</taxon>
        <taxon>Viridiplantae</taxon>
        <taxon>Streptophyta</taxon>
        <taxon>Embryophyta</taxon>
        <taxon>Tracheophyta</taxon>
        <taxon>Spermatophyta</taxon>
        <taxon>Magnoliopsida</taxon>
        <taxon>eudicotyledons</taxon>
        <taxon>Gunneridae</taxon>
        <taxon>Pentapetalae</taxon>
        <taxon>rosids</taxon>
        <taxon>fabids</taxon>
        <taxon>Fabales</taxon>
        <taxon>Fabaceae</taxon>
        <taxon>Papilionoideae</taxon>
        <taxon>50 kb inversion clade</taxon>
        <taxon>NPAAA clade</taxon>
        <taxon>indigoferoid/millettioid clade</taxon>
        <taxon>Phaseoleae</taxon>
        <taxon>Vigna</taxon>
    </lineage>
</organism>
<dbReference type="PANTHER" id="PTHR27000">
    <property type="entry name" value="LEUCINE-RICH REPEAT RECEPTOR-LIKE PROTEIN KINASE FAMILY PROTEIN-RELATED"/>
    <property type="match status" value="1"/>
</dbReference>
<gene>
    <name evidence="10" type="ORF">HKW66_Vig0087400</name>
</gene>
<proteinExistence type="predicted"/>